<gene>
    <name evidence="1" type="ORF">DCS45_00745</name>
</gene>
<dbReference type="Proteomes" id="UP000264719">
    <property type="component" value="Unassembled WGS sequence"/>
</dbReference>
<reference evidence="1 2" key="1">
    <citation type="journal article" date="2018" name="Nat. Biotechnol.">
        <title>A standardized bacterial taxonomy based on genome phylogeny substantially revises the tree of life.</title>
        <authorList>
            <person name="Parks D.H."/>
            <person name="Chuvochina M."/>
            <person name="Waite D.W."/>
            <person name="Rinke C."/>
            <person name="Skarshewski A."/>
            <person name="Chaumeil P.A."/>
            <person name="Hugenholtz P."/>
        </authorList>
    </citation>
    <scope>NUCLEOTIDE SEQUENCE [LARGE SCALE GENOMIC DNA]</scope>
    <source>
        <strain evidence="1">UBA9169</strain>
    </source>
</reference>
<organism evidence="1 2">
    <name type="scientific">Roseovarius nubinhibens</name>
    <dbReference type="NCBI Taxonomy" id="314263"/>
    <lineage>
        <taxon>Bacteria</taxon>
        <taxon>Pseudomonadati</taxon>
        <taxon>Pseudomonadota</taxon>
        <taxon>Alphaproteobacteria</taxon>
        <taxon>Rhodobacterales</taxon>
        <taxon>Roseobacteraceae</taxon>
        <taxon>Roseovarius</taxon>
    </lineage>
</organism>
<protein>
    <submittedName>
        <fullName evidence="1">Uncharacterized protein</fullName>
    </submittedName>
</protein>
<sequence length="97" mass="10690">MTSEERRGYDRALDDLASWSREIADQTRATRELSAHAKQAVTERMHAVDSMARALKLGFGPNASEPVQRPCAFWHDDTLACGRPGGCRHDPSTGCCT</sequence>
<accession>A0A348W776</accession>
<dbReference type="EMBL" id="DMVW01000012">
    <property type="protein sequence ID" value="HAR50388.1"/>
    <property type="molecule type" value="Genomic_DNA"/>
</dbReference>
<dbReference type="AlphaFoldDB" id="A0A348W776"/>
<comment type="caution">
    <text evidence="1">The sequence shown here is derived from an EMBL/GenBank/DDBJ whole genome shotgun (WGS) entry which is preliminary data.</text>
</comment>
<dbReference type="RefSeq" id="WP_339853409.1">
    <property type="nucleotide sequence ID" value="NZ_CAXAXR010000005.1"/>
</dbReference>
<name>A0A348W776_9RHOB</name>
<evidence type="ECO:0000313" key="2">
    <source>
        <dbReference type="Proteomes" id="UP000264719"/>
    </source>
</evidence>
<proteinExistence type="predicted"/>
<evidence type="ECO:0000313" key="1">
    <source>
        <dbReference type="EMBL" id="HAR50388.1"/>
    </source>
</evidence>